<feature type="compositionally biased region" description="Polar residues" evidence="7">
    <location>
        <begin position="458"/>
        <end position="472"/>
    </location>
</feature>
<dbReference type="GO" id="GO:0031440">
    <property type="term" value="P:regulation of mRNA 3'-end processing"/>
    <property type="evidence" value="ECO:0007669"/>
    <property type="project" value="TreeGrafter"/>
</dbReference>
<feature type="compositionally biased region" description="Pro residues" evidence="7">
    <location>
        <begin position="779"/>
        <end position="789"/>
    </location>
</feature>
<feature type="compositionally biased region" description="Basic and acidic residues" evidence="7">
    <location>
        <begin position="193"/>
        <end position="205"/>
    </location>
</feature>
<dbReference type="PROSITE" id="PS51321">
    <property type="entry name" value="TFIIS_CENTRAL"/>
    <property type="match status" value="1"/>
</dbReference>
<dbReference type="EMBL" id="JAGPYM010000026">
    <property type="protein sequence ID" value="KAH6880498.1"/>
    <property type="molecule type" value="Genomic_DNA"/>
</dbReference>
<dbReference type="Pfam" id="PF20826">
    <property type="entry name" value="PHD_5"/>
    <property type="match status" value="1"/>
</dbReference>
<dbReference type="InterPro" id="IPR012921">
    <property type="entry name" value="SPOC_C"/>
</dbReference>
<dbReference type="GO" id="GO:0008270">
    <property type="term" value="F:zinc ion binding"/>
    <property type="evidence" value="ECO:0007669"/>
    <property type="project" value="UniProtKB-KW"/>
</dbReference>
<evidence type="ECO:0000256" key="4">
    <source>
        <dbReference type="ARBA" id="ARBA00022723"/>
    </source>
</evidence>
<dbReference type="InterPro" id="IPR013083">
    <property type="entry name" value="Znf_RING/FYVE/PHD"/>
</dbReference>
<proteinExistence type="inferred from homology"/>
<feature type="compositionally biased region" description="Basic and acidic residues" evidence="7">
    <location>
        <begin position="157"/>
        <end position="180"/>
    </location>
</feature>
<dbReference type="AlphaFoldDB" id="A0A9P8VY77"/>
<feature type="region of interest" description="Disordered" evidence="7">
    <location>
        <begin position="696"/>
        <end position="715"/>
    </location>
</feature>
<gene>
    <name evidence="9" type="ORF">B0T10DRAFT_145129</name>
</gene>
<organism evidence="9 10">
    <name type="scientific">Thelonectria olida</name>
    <dbReference type="NCBI Taxonomy" id="1576542"/>
    <lineage>
        <taxon>Eukaryota</taxon>
        <taxon>Fungi</taxon>
        <taxon>Dikarya</taxon>
        <taxon>Ascomycota</taxon>
        <taxon>Pezizomycotina</taxon>
        <taxon>Sordariomycetes</taxon>
        <taxon>Hypocreomycetidae</taxon>
        <taxon>Hypocreales</taxon>
        <taxon>Nectriaceae</taxon>
        <taxon>Thelonectria</taxon>
    </lineage>
</organism>
<evidence type="ECO:0000259" key="8">
    <source>
        <dbReference type="PROSITE" id="PS51321"/>
    </source>
</evidence>
<feature type="region of interest" description="Disordered" evidence="7">
    <location>
        <begin position="1"/>
        <end position="96"/>
    </location>
</feature>
<comment type="caution">
    <text evidence="9">The sequence shown here is derived from an EMBL/GenBank/DDBJ whole genome shotgun (WGS) entry which is preliminary data.</text>
</comment>
<accession>A0A9P8VY77</accession>
<dbReference type="Gene3D" id="1.10.472.30">
    <property type="entry name" value="Transcription elongation factor S-II, central domain"/>
    <property type="match status" value="1"/>
</dbReference>
<dbReference type="CDD" id="cd21538">
    <property type="entry name" value="SPOC_TFIIS"/>
    <property type="match status" value="1"/>
</dbReference>
<dbReference type="Pfam" id="PF07744">
    <property type="entry name" value="SPOC"/>
    <property type="match status" value="1"/>
</dbReference>
<comment type="similarity">
    <text evidence="2">Belongs to the BYE1 family.</text>
</comment>
<feature type="region of interest" description="Disordered" evidence="7">
    <location>
        <begin position="728"/>
        <end position="797"/>
    </location>
</feature>
<evidence type="ECO:0000256" key="1">
    <source>
        <dbReference type="ARBA" id="ARBA00002311"/>
    </source>
</evidence>
<feature type="compositionally biased region" description="Basic residues" evidence="7">
    <location>
        <begin position="69"/>
        <end position="79"/>
    </location>
</feature>
<keyword evidence="6" id="KW-0862">Zinc</keyword>
<dbReference type="SMART" id="SM00249">
    <property type="entry name" value="PHD"/>
    <property type="match status" value="1"/>
</dbReference>
<dbReference type="InterPro" id="IPR011011">
    <property type="entry name" value="Znf_FYVE_PHD"/>
</dbReference>
<feature type="domain" description="TFIIS central" evidence="8">
    <location>
        <begin position="279"/>
        <end position="407"/>
    </location>
</feature>
<keyword evidence="5" id="KW-0863">Zinc-finger</keyword>
<dbReference type="Proteomes" id="UP000777438">
    <property type="component" value="Unassembled WGS sequence"/>
</dbReference>
<dbReference type="SUPFAM" id="SSF57903">
    <property type="entry name" value="FYVE/PHD zinc finger"/>
    <property type="match status" value="1"/>
</dbReference>
<feature type="compositionally biased region" description="Polar residues" evidence="7">
    <location>
        <begin position="481"/>
        <end position="501"/>
    </location>
</feature>
<evidence type="ECO:0000256" key="5">
    <source>
        <dbReference type="ARBA" id="ARBA00022771"/>
    </source>
</evidence>
<dbReference type="GO" id="GO:0006362">
    <property type="term" value="P:transcription elongation by RNA polymerase I"/>
    <property type="evidence" value="ECO:0007669"/>
    <property type="project" value="TreeGrafter"/>
</dbReference>
<dbReference type="InterPro" id="IPR036575">
    <property type="entry name" value="TFIIS_cen_dom_sf"/>
</dbReference>
<feature type="region of interest" description="Disordered" evidence="7">
    <location>
        <begin position="392"/>
        <end position="506"/>
    </location>
</feature>
<reference evidence="9 10" key="1">
    <citation type="journal article" date="2021" name="Nat. Commun.">
        <title>Genetic determinants of endophytism in the Arabidopsis root mycobiome.</title>
        <authorList>
            <person name="Mesny F."/>
            <person name="Miyauchi S."/>
            <person name="Thiergart T."/>
            <person name="Pickel B."/>
            <person name="Atanasova L."/>
            <person name="Karlsson M."/>
            <person name="Huettel B."/>
            <person name="Barry K.W."/>
            <person name="Haridas S."/>
            <person name="Chen C."/>
            <person name="Bauer D."/>
            <person name="Andreopoulos W."/>
            <person name="Pangilinan J."/>
            <person name="LaButti K."/>
            <person name="Riley R."/>
            <person name="Lipzen A."/>
            <person name="Clum A."/>
            <person name="Drula E."/>
            <person name="Henrissat B."/>
            <person name="Kohler A."/>
            <person name="Grigoriev I.V."/>
            <person name="Martin F.M."/>
            <person name="Hacquard S."/>
        </authorList>
    </citation>
    <scope>NUCLEOTIDE SEQUENCE [LARGE SCALE GENOMIC DNA]</scope>
    <source>
        <strain evidence="9 10">MPI-CAGE-CH-0241</strain>
    </source>
</reference>
<evidence type="ECO:0000313" key="10">
    <source>
        <dbReference type="Proteomes" id="UP000777438"/>
    </source>
</evidence>
<dbReference type="PANTHER" id="PTHR11477">
    <property type="entry name" value="TRANSCRIPTION FACTOR S-II ZINC FINGER DOMAIN-CONTAINING PROTEIN"/>
    <property type="match status" value="1"/>
</dbReference>
<dbReference type="Pfam" id="PF23257">
    <property type="entry name" value="DUF7071"/>
    <property type="match status" value="1"/>
</dbReference>
<feature type="compositionally biased region" description="Polar residues" evidence="7">
    <location>
        <begin position="704"/>
        <end position="715"/>
    </location>
</feature>
<dbReference type="InterPro" id="IPR001965">
    <property type="entry name" value="Znf_PHD"/>
</dbReference>
<dbReference type="GO" id="GO:0006368">
    <property type="term" value="P:transcription elongation by RNA polymerase II"/>
    <property type="evidence" value="ECO:0007669"/>
    <property type="project" value="TreeGrafter"/>
</dbReference>
<dbReference type="PANTHER" id="PTHR11477:SF11">
    <property type="entry name" value="TRANSCRIPTION FACTOR BYE1"/>
    <property type="match status" value="1"/>
</dbReference>
<feature type="compositionally biased region" description="Basic residues" evidence="7">
    <location>
        <begin position="181"/>
        <end position="192"/>
    </location>
</feature>
<sequence length="879" mass="96247">MSGKRQTKARQSNEERLAGGPAPSGRATPKTNRIPTNKVNSEAEPRRSVRATKGQHTKSFDELEPATAPKRRQTKKTKKAKEAEQEQEQEEDQEEEIIRCVCGATEQDEDSGEAWIACETCGAWQHNVCVGVSSYDDEIPEHYWCEQCRPQDHKVLLDGMAKGEKPWEARRKSHEEEAEKKKKKGSRKSKSKRTSDPKEELEKSANAKAKASPAPDATKEKKEPAKSAKRKSREDSHDTEGKNAKVRRVSENEAVSVPVPAGYKPPSDLAKSIAELPGTRTGPAKALVKSISHVLGAMLKQGDLELDEGTSIESMSETYALQIERAVFDTHPVTKGQKEYSQQIKTLSFNLKNNPELCSALVGGTRSPSSLAVMTSEQLASSEMQRQTAEMKAKAEKQSILYTSETGPRVRRTHKGEEVVEDENFVNSEAPPQPVGPRRQAATVKNEPVAGDKVDLSSHPTQEGQHSPSNPNFDIGKVFSSVKSPTSTLNRRPSAPLNVSTGPGVDADVDRMLQEETDSPPYSPTEETQDPDVIWRGSLAMSSIANFPASAKHIGGANYGTVGPWSKLIPKRMTVAGRIPQQSAIEYLCSLRYSSVTDIIVVSLAPLSPSSKDEFNALVDYFVTKKRYGVVGDKVVGNVRDTYLVPVPPGDDSYPEFMLNLVDNKIPKSRTEAMLLAVFVYRNDPDQLKQMKDLNIVPQKQELNEPNTPTRTGYANRSNSVASIAAPSISPATPQAPQGAFSPPQHQQGFHGHVQSTTPVPIPQPPHMRPIAAAAQAPGQPPAAPPGPRLSPDQMSEAQRYQAQQAGHAVAQEVMGPLINAPTVQFILPQAFQMSRREWEIIRGICERDPRAREDVQYFGHMVEKEAPFGTAAPAGQAH</sequence>
<protein>
    <recommendedName>
        <fullName evidence="3">Transcription factor BYE1</fullName>
    </recommendedName>
</protein>
<dbReference type="PROSITE" id="PS01359">
    <property type="entry name" value="ZF_PHD_1"/>
    <property type="match status" value="1"/>
</dbReference>
<evidence type="ECO:0000256" key="3">
    <source>
        <dbReference type="ARBA" id="ARBA00021616"/>
    </source>
</evidence>
<dbReference type="SUPFAM" id="SSF46942">
    <property type="entry name" value="Elongation factor TFIIS domain 2"/>
    <property type="match status" value="1"/>
</dbReference>
<feature type="compositionally biased region" description="Polar residues" evidence="7">
    <location>
        <begin position="744"/>
        <end position="759"/>
    </location>
</feature>
<dbReference type="GO" id="GO:0000977">
    <property type="term" value="F:RNA polymerase II transcription regulatory region sequence-specific DNA binding"/>
    <property type="evidence" value="ECO:0007669"/>
    <property type="project" value="TreeGrafter"/>
</dbReference>
<evidence type="ECO:0000256" key="7">
    <source>
        <dbReference type="SAM" id="MobiDB-lite"/>
    </source>
</evidence>
<dbReference type="OrthoDB" id="79252at2759"/>
<evidence type="ECO:0000313" key="9">
    <source>
        <dbReference type="EMBL" id="KAH6880498.1"/>
    </source>
</evidence>
<feature type="compositionally biased region" description="Acidic residues" evidence="7">
    <location>
        <begin position="85"/>
        <end position="95"/>
    </location>
</feature>
<dbReference type="InterPro" id="IPR055499">
    <property type="entry name" value="DUF7071"/>
</dbReference>
<feature type="compositionally biased region" description="Low complexity" evidence="7">
    <location>
        <begin position="206"/>
        <end position="216"/>
    </location>
</feature>
<keyword evidence="10" id="KW-1185">Reference proteome</keyword>
<dbReference type="InterPro" id="IPR003618">
    <property type="entry name" value="TFIIS_cen_dom"/>
</dbReference>
<comment type="function">
    <text evidence="1">Negative regulator of transcription elongation.</text>
</comment>
<feature type="compositionally biased region" description="Low complexity" evidence="7">
    <location>
        <begin position="728"/>
        <end position="737"/>
    </location>
</feature>
<feature type="compositionally biased region" description="Basic and acidic residues" evidence="7">
    <location>
        <begin position="217"/>
        <end position="251"/>
    </location>
</feature>
<dbReference type="GO" id="GO:0001139">
    <property type="term" value="F:RNA polymerase II complex recruiting activity"/>
    <property type="evidence" value="ECO:0007669"/>
    <property type="project" value="TreeGrafter"/>
</dbReference>
<dbReference type="SMART" id="SM00510">
    <property type="entry name" value="TFS2M"/>
    <property type="match status" value="1"/>
</dbReference>
<name>A0A9P8VY77_9HYPO</name>
<evidence type="ECO:0000256" key="2">
    <source>
        <dbReference type="ARBA" id="ARBA00011050"/>
    </source>
</evidence>
<dbReference type="GO" id="GO:0005634">
    <property type="term" value="C:nucleus"/>
    <property type="evidence" value="ECO:0007669"/>
    <property type="project" value="TreeGrafter"/>
</dbReference>
<dbReference type="Pfam" id="PF07500">
    <property type="entry name" value="TFIIS_M"/>
    <property type="match status" value="1"/>
</dbReference>
<evidence type="ECO:0000256" key="6">
    <source>
        <dbReference type="ARBA" id="ARBA00022833"/>
    </source>
</evidence>
<dbReference type="InterPro" id="IPR019786">
    <property type="entry name" value="Zinc_finger_PHD-type_CS"/>
</dbReference>
<keyword evidence="4" id="KW-0479">Metal-binding</keyword>
<dbReference type="GO" id="GO:0031564">
    <property type="term" value="P:transcription antitermination"/>
    <property type="evidence" value="ECO:0007669"/>
    <property type="project" value="TreeGrafter"/>
</dbReference>
<dbReference type="Gene3D" id="3.30.40.10">
    <property type="entry name" value="Zinc/RING finger domain, C3HC4 (zinc finger)"/>
    <property type="match status" value="1"/>
</dbReference>
<feature type="region of interest" description="Disordered" evidence="7">
    <location>
        <begin position="157"/>
        <end position="263"/>
    </location>
</feature>
<feature type="compositionally biased region" description="Polar residues" evidence="7">
    <location>
        <begin position="29"/>
        <end position="40"/>
    </location>
</feature>